<keyword evidence="4 6" id="KW-1133">Transmembrane helix</keyword>
<evidence type="ECO:0000313" key="10">
    <source>
        <dbReference type="RefSeq" id="XP_016939384.2"/>
    </source>
</evidence>
<feature type="transmembrane region" description="Helical" evidence="6">
    <location>
        <begin position="46"/>
        <end position="67"/>
    </location>
</feature>
<organism evidence="9 10">
    <name type="scientific">Drosophila suzukii</name>
    <name type="common">Spotted-wing drosophila fruit fly</name>
    <dbReference type="NCBI Taxonomy" id="28584"/>
    <lineage>
        <taxon>Eukaryota</taxon>
        <taxon>Metazoa</taxon>
        <taxon>Ecdysozoa</taxon>
        <taxon>Arthropoda</taxon>
        <taxon>Hexapoda</taxon>
        <taxon>Insecta</taxon>
        <taxon>Pterygota</taxon>
        <taxon>Neoptera</taxon>
        <taxon>Endopterygota</taxon>
        <taxon>Diptera</taxon>
        <taxon>Brachycera</taxon>
        <taxon>Muscomorpha</taxon>
        <taxon>Ephydroidea</taxon>
        <taxon>Drosophilidae</taxon>
        <taxon>Drosophila</taxon>
        <taxon>Sophophora</taxon>
    </lineage>
</organism>
<keyword evidence="10" id="KW-0675">Receptor</keyword>
<keyword evidence="5 6" id="KW-0472">Membrane</keyword>
<evidence type="ECO:0000256" key="1">
    <source>
        <dbReference type="ARBA" id="ARBA00004141"/>
    </source>
</evidence>
<evidence type="ECO:0000256" key="3">
    <source>
        <dbReference type="ARBA" id="ARBA00022692"/>
    </source>
</evidence>
<accession>A0AB39ZN19</accession>
<keyword evidence="8" id="KW-0732">Signal</keyword>
<keyword evidence="3 6" id="KW-0812">Transmembrane</keyword>
<dbReference type="Proteomes" id="UP001652628">
    <property type="component" value="Chromosome X"/>
</dbReference>
<gene>
    <name evidence="10" type="primary">Reepl1</name>
</gene>
<feature type="compositionally biased region" description="Basic and acidic residues" evidence="7">
    <location>
        <begin position="232"/>
        <end position="250"/>
    </location>
</feature>
<evidence type="ECO:0000313" key="9">
    <source>
        <dbReference type="Proteomes" id="UP001652628"/>
    </source>
</evidence>
<evidence type="ECO:0000256" key="4">
    <source>
        <dbReference type="ARBA" id="ARBA00022989"/>
    </source>
</evidence>
<evidence type="ECO:0000256" key="7">
    <source>
        <dbReference type="SAM" id="MobiDB-lite"/>
    </source>
</evidence>
<evidence type="ECO:0000256" key="5">
    <source>
        <dbReference type="ARBA" id="ARBA00023136"/>
    </source>
</evidence>
<dbReference type="PANTHER" id="PTHR12300">
    <property type="entry name" value="HVA22-LIKE PROTEINS"/>
    <property type="match status" value="1"/>
</dbReference>
<keyword evidence="9" id="KW-1185">Reference proteome</keyword>
<dbReference type="PANTHER" id="PTHR12300:SF161">
    <property type="entry name" value="RECEPTOR EXPRESSION-ENHANCING PROTEIN"/>
    <property type="match status" value="1"/>
</dbReference>
<dbReference type="InterPro" id="IPR004345">
    <property type="entry name" value="TB2_DP1_HVA22"/>
</dbReference>
<comment type="similarity">
    <text evidence="2 6">Belongs to the DP1 family.</text>
</comment>
<dbReference type="Pfam" id="PF03134">
    <property type="entry name" value="TB2_DP1_HVA22"/>
    <property type="match status" value="1"/>
</dbReference>
<dbReference type="CTD" id="32103"/>
<name>A0AB39ZN19_DROSZ</name>
<evidence type="ECO:0000256" key="8">
    <source>
        <dbReference type="SAM" id="SignalP"/>
    </source>
</evidence>
<proteinExistence type="inferred from homology"/>
<sequence>MFYANVLCLLSLLVGCFYPAFASYKILNGQKRSEEELRMWMSYWIVYGVFVVFDFLTTGLVAFIPFLNEMKLLFLFWLLPTVGGGNEVIYEELLRSFFSNNEFSFDQVLIHATLAGGDLVGQLMGSILGQMMAVADSCFLSRGHRPALQITPSIEDLVNDVIAKRQLKQKRKQMANLSDTINEALGDKTDRNSTLSGFDLINESESDLLVIKDNISRPKDKPLTPPKPMRLSNEEMDLKPEIDLKPEMDLKPVAVP</sequence>
<dbReference type="GO" id="GO:0016020">
    <property type="term" value="C:membrane"/>
    <property type="evidence" value="ECO:0007669"/>
    <property type="project" value="UniProtKB-SubCell"/>
</dbReference>
<dbReference type="AlphaFoldDB" id="A0AB39ZN19"/>
<evidence type="ECO:0000256" key="2">
    <source>
        <dbReference type="ARBA" id="ARBA00008573"/>
    </source>
</evidence>
<reference evidence="10" key="1">
    <citation type="submission" date="2025-08" db="UniProtKB">
        <authorList>
            <consortium name="RefSeq"/>
        </authorList>
    </citation>
    <scope>IDENTIFICATION</scope>
</reference>
<comment type="caution">
    <text evidence="6">Lacks conserved residue(s) required for the propagation of feature annotation.</text>
</comment>
<dbReference type="RefSeq" id="XP_016939384.2">
    <property type="nucleotide sequence ID" value="XM_017083895.4"/>
</dbReference>
<feature type="region of interest" description="Disordered" evidence="7">
    <location>
        <begin position="216"/>
        <end position="256"/>
    </location>
</feature>
<protein>
    <recommendedName>
        <fullName evidence="6">Receptor expression-enhancing protein</fullName>
    </recommendedName>
</protein>
<comment type="subcellular location">
    <subcellularLocation>
        <location evidence="1 6">Membrane</location>
        <topology evidence="1 6">Multi-pass membrane protein</topology>
    </subcellularLocation>
</comment>
<evidence type="ECO:0000256" key="6">
    <source>
        <dbReference type="RuleBase" id="RU362006"/>
    </source>
</evidence>
<feature type="signal peptide" evidence="8">
    <location>
        <begin position="1"/>
        <end position="22"/>
    </location>
</feature>
<feature type="chain" id="PRO_5045625214" description="Receptor expression-enhancing protein" evidence="8">
    <location>
        <begin position="23"/>
        <end position="256"/>
    </location>
</feature>
<dbReference type="GeneID" id="108016960"/>